<name>A0A2A2EDH8_9BIFI</name>
<feature type="transmembrane region" description="Helical" evidence="19">
    <location>
        <begin position="221"/>
        <end position="254"/>
    </location>
</feature>
<keyword evidence="20" id="KW-0132">Cell division</keyword>
<evidence type="ECO:0000256" key="12">
    <source>
        <dbReference type="ARBA" id="ARBA00038053"/>
    </source>
</evidence>
<keyword evidence="20" id="KW-0131">Cell cycle</keyword>
<comment type="subcellular location">
    <subcellularLocation>
        <location evidence="1">Membrane</location>
        <topology evidence="1">Multi-pass membrane protein</topology>
    </subcellularLocation>
</comment>
<dbReference type="AlphaFoldDB" id="A0A2A2EDH8"/>
<dbReference type="PANTHER" id="PTHR30474">
    <property type="entry name" value="CELL CYCLE PROTEIN"/>
    <property type="match status" value="1"/>
</dbReference>
<keyword evidence="5 19" id="KW-0812">Transmembrane</keyword>
<keyword evidence="9 19" id="KW-0472">Membrane</keyword>
<comment type="catalytic activity">
    <reaction evidence="16">
        <text>[GlcNAc-(1-&gt;4)-Mur2Ac(oyl-L-Ala-gamma-D-Glu-L-Lys-D-Ala-D-Ala)](n)-di-trans,octa-cis-undecaprenyl diphosphate + beta-D-GlcNAc-(1-&gt;4)-Mur2Ac(oyl-L-Ala-gamma-D-Glu-L-Lys-D-Ala-D-Ala)-di-trans,octa-cis-undecaprenyl diphosphate = [GlcNAc-(1-&gt;4)-Mur2Ac(oyl-L-Ala-gamma-D-Glu-L-Lys-D-Ala-D-Ala)](n+1)-di-trans,octa-cis-undecaprenyl diphosphate + di-trans,octa-cis-undecaprenyl diphosphate + H(+)</text>
        <dbReference type="Rhea" id="RHEA:23708"/>
        <dbReference type="Rhea" id="RHEA-COMP:9602"/>
        <dbReference type="Rhea" id="RHEA-COMP:9603"/>
        <dbReference type="ChEBI" id="CHEBI:15378"/>
        <dbReference type="ChEBI" id="CHEBI:58405"/>
        <dbReference type="ChEBI" id="CHEBI:60033"/>
        <dbReference type="ChEBI" id="CHEBI:78435"/>
        <dbReference type="EC" id="2.4.99.28"/>
    </reaction>
</comment>
<evidence type="ECO:0000256" key="5">
    <source>
        <dbReference type="ARBA" id="ARBA00022692"/>
    </source>
</evidence>
<dbReference type="PROSITE" id="PS00428">
    <property type="entry name" value="FTSW_RODA_SPOVE"/>
    <property type="match status" value="1"/>
</dbReference>
<evidence type="ECO:0000256" key="19">
    <source>
        <dbReference type="SAM" id="Phobius"/>
    </source>
</evidence>
<proteinExistence type="inferred from homology"/>
<evidence type="ECO:0000313" key="21">
    <source>
        <dbReference type="Proteomes" id="UP000218399"/>
    </source>
</evidence>
<dbReference type="EMBL" id="MVOH01000017">
    <property type="protein sequence ID" value="PAU66985.1"/>
    <property type="molecule type" value="Genomic_DNA"/>
</dbReference>
<evidence type="ECO:0000256" key="8">
    <source>
        <dbReference type="ARBA" id="ARBA00022989"/>
    </source>
</evidence>
<comment type="caution">
    <text evidence="20">The sequence shown here is derived from an EMBL/GenBank/DDBJ whole genome shotgun (WGS) entry which is preliminary data.</text>
</comment>
<keyword evidence="7" id="KW-0573">Peptidoglycan synthesis</keyword>
<evidence type="ECO:0000256" key="13">
    <source>
        <dbReference type="ARBA" id="ARBA00041185"/>
    </source>
</evidence>
<feature type="transmembrane region" description="Helical" evidence="19">
    <location>
        <begin position="413"/>
        <end position="435"/>
    </location>
</feature>
<evidence type="ECO:0000256" key="14">
    <source>
        <dbReference type="ARBA" id="ARBA00041418"/>
    </source>
</evidence>
<evidence type="ECO:0000256" key="10">
    <source>
        <dbReference type="ARBA" id="ARBA00032370"/>
    </source>
</evidence>
<feature type="region of interest" description="Disordered" evidence="18">
    <location>
        <begin position="1"/>
        <end position="37"/>
    </location>
</feature>
<dbReference type="Proteomes" id="UP000218399">
    <property type="component" value="Unassembled WGS sequence"/>
</dbReference>
<sequence length="448" mass="48710">MAETERKPRKPRTASSNGAVGAPRRQYTVRRRSLADTDGAAVQPSASKARPAARDALDFSQYRGWRMFLNPLWCYHGFFACVLALTLFGLVMVFSSSSVSMVAAGAAPWTQFISQMGFAVLGFLLMAAAAMMPLRVYTMHHLMYIIYGVSLVLQGITLTPLGIEVYGNRGWIPIGPVTLQPAEILKLMLCIVLPLSLRRVHAKHLESRTAKPRLRDYMLPLGMLALAVGLVILGKDLGTCMILVFIGLIAFWTSDFPKRWLGVAGVIAVVFVALFVLTSSNRMSRILATYQGCEDGAQTVCYQSMHARYAIASGGLLGVGIGNSREKWNYLPAAHNDFIYAIICEELGFVGGLLVLLLFVVLGWCMIVVAMRTPNKFASSVLLCLTIWIVGQALINIAVVLGILPVMGLPMPFVSAGGTSLIMCLTAAGVCLSVMRSQPQIRAERTKA</sequence>
<dbReference type="GO" id="GO:0008360">
    <property type="term" value="P:regulation of cell shape"/>
    <property type="evidence" value="ECO:0007669"/>
    <property type="project" value="UniProtKB-KW"/>
</dbReference>
<dbReference type="GO" id="GO:0032153">
    <property type="term" value="C:cell division site"/>
    <property type="evidence" value="ECO:0007669"/>
    <property type="project" value="TreeGrafter"/>
</dbReference>
<feature type="transmembrane region" description="Helical" evidence="19">
    <location>
        <begin position="381"/>
        <end position="407"/>
    </location>
</feature>
<dbReference type="GO" id="GO:0009252">
    <property type="term" value="P:peptidoglycan biosynthetic process"/>
    <property type="evidence" value="ECO:0007669"/>
    <property type="project" value="UniProtKB-KW"/>
</dbReference>
<dbReference type="GO" id="GO:0051301">
    <property type="term" value="P:cell division"/>
    <property type="evidence" value="ECO:0007669"/>
    <property type="project" value="UniProtKB-KW"/>
</dbReference>
<evidence type="ECO:0000256" key="17">
    <source>
        <dbReference type="ARBA" id="ARBA00049966"/>
    </source>
</evidence>
<dbReference type="EC" id="2.4.99.28" evidence="15"/>
<keyword evidence="4" id="KW-0808">Transferase</keyword>
<feature type="transmembrane region" description="Helical" evidence="19">
    <location>
        <begin position="260"/>
        <end position="277"/>
    </location>
</feature>
<protein>
    <recommendedName>
        <fullName evidence="13">Probable peptidoglycan glycosyltransferase FtsW</fullName>
        <ecNumber evidence="15">2.4.99.28</ecNumber>
    </recommendedName>
    <alternativeName>
        <fullName evidence="14">Cell division protein FtsW</fullName>
    </alternativeName>
    <alternativeName>
        <fullName evidence="11">Cell wall polymerase</fullName>
    </alternativeName>
    <alternativeName>
        <fullName evidence="10">Peptidoglycan polymerase</fullName>
    </alternativeName>
</protein>
<evidence type="ECO:0000256" key="9">
    <source>
        <dbReference type="ARBA" id="ARBA00023136"/>
    </source>
</evidence>
<comment type="function">
    <text evidence="17">Peptidoglycan polymerase that is essential for cell division.</text>
</comment>
<evidence type="ECO:0000256" key="15">
    <source>
        <dbReference type="ARBA" id="ARBA00044770"/>
    </source>
</evidence>
<evidence type="ECO:0000313" key="20">
    <source>
        <dbReference type="EMBL" id="PAU66985.1"/>
    </source>
</evidence>
<dbReference type="GO" id="GO:0015648">
    <property type="term" value="F:lipid-linked peptidoglycan transporter activity"/>
    <property type="evidence" value="ECO:0007669"/>
    <property type="project" value="TreeGrafter"/>
</dbReference>
<dbReference type="GO" id="GO:0008955">
    <property type="term" value="F:peptidoglycan glycosyltransferase activity"/>
    <property type="evidence" value="ECO:0007669"/>
    <property type="project" value="UniProtKB-EC"/>
</dbReference>
<evidence type="ECO:0000256" key="4">
    <source>
        <dbReference type="ARBA" id="ARBA00022679"/>
    </source>
</evidence>
<dbReference type="GO" id="GO:0005886">
    <property type="term" value="C:plasma membrane"/>
    <property type="evidence" value="ECO:0007669"/>
    <property type="project" value="TreeGrafter"/>
</dbReference>
<feature type="transmembrane region" description="Helical" evidence="19">
    <location>
        <begin position="72"/>
        <end position="92"/>
    </location>
</feature>
<evidence type="ECO:0000256" key="18">
    <source>
        <dbReference type="SAM" id="MobiDB-lite"/>
    </source>
</evidence>
<reference evidence="20 21" key="1">
    <citation type="journal article" date="2017" name="ISME J.">
        <title>Unveiling bifidobacterial biogeography across the mammalian branch of the tree of life.</title>
        <authorList>
            <person name="Milani C."/>
            <person name="Mangifesta M."/>
            <person name="Mancabelli L."/>
            <person name="Lugli G.A."/>
            <person name="James K."/>
            <person name="Duranti S."/>
            <person name="Turroni F."/>
            <person name="Ferrario C."/>
            <person name="Ossiprandi M.C."/>
            <person name="van Sinderen D."/>
            <person name="Ventura M."/>
        </authorList>
    </citation>
    <scope>NUCLEOTIDE SEQUENCE [LARGE SCALE GENOMIC DNA]</scope>
    <source>
        <strain evidence="21">Ham19E</strain>
    </source>
</reference>
<keyword evidence="3" id="KW-0328">Glycosyltransferase</keyword>
<evidence type="ECO:0000256" key="3">
    <source>
        <dbReference type="ARBA" id="ARBA00022676"/>
    </source>
</evidence>
<feature type="transmembrane region" description="Helical" evidence="19">
    <location>
        <begin position="144"/>
        <end position="163"/>
    </location>
</feature>
<evidence type="ECO:0000256" key="11">
    <source>
        <dbReference type="ARBA" id="ARBA00033270"/>
    </source>
</evidence>
<dbReference type="Pfam" id="PF01098">
    <property type="entry name" value="FTSW_RODA_SPOVE"/>
    <property type="match status" value="1"/>
</dbReference>
<comment type="pathway">
    <text evidence="2">Cell wall biogenesis; peptidoglycan biosynthesis.</text>
</comment>
<keyword evidence="8 19" id="KW-1133">Transmembrane helix</keyword>
<evidence type="ECO:0000256" key="16">
    <source>
        <dbReference type="ARBA" id="ARBA00049902"/>
    </source>
</evidence>
<keyword evidence="6" id="KW-0133">Cell shape</keyword>
<feature type="transmembrane region" description="Helical" evidence="19">
    <location>
        <begin position="112"/>
        <end position="132"/>
    </location>
</feature>
<dbReference type="InterPro" id="IPR018365">
    <property type="entry name" value="Cell_cycle_FtsW-rel_CS"/>
</dbReference>
<evidence type="ECO:0000256" key="1">
    <source>
        <dbReference type="ARBA" id="ARBA00004141"/>
    </source>
</evidence>
<feature type="transmembrane region" description="Helical" evidence="19">
    <location>
        <begin position="338"/>
        <end position="369"/>
    </location>
</feature>
<dbReference type="InterPro" id="IPR001182">
    <property type="entry name" value="FtsW/RodA"/>
</dbReference>
<gene>
    <name evidence="20" type="ORF">B1526_1485</name>
</gene>
<accession>A0A2A2EDH8</accession>
<evidence type="ECO:0000256" key="2">
    <source>
        <dbReference type="ARBA" id="ARBA00004752"/>
    </source>
</evidence>
<dbReference type="PANTHER" id="PTHR30474:SF2">
    <property type="entry name" value="PEPTIDOGLYCAN GLYCOSYLTRANSFERASE FTSW-RELATED"/>
    <property type="match status" value="1"/>
</dbReference>
<comment type="similarity">
    <text evidence="12">Belongs to the SEDS family. FtsW subfamily.</text>
</comment>
<evidence type="ECO:0000256" key="7">
    <source>
        <dbReference type="ARBA" id="ARBA00022984"/>
    </source>
</evidence>
<evidence type="ECO:0000256" key="6">
    <source>
        <dbReference type="ARBA" id="ARBA00022960"/>
    </source>
</evidence>
<organism evidence="20 21">
    <name type="scientific">Bifidobacterium criceti</name>
    <dbReference type="NCBI Taxonomy" id="1960969"/>
    <lineage>
        <taxon>Bacteria</taxon>
        <taxon>Bacillati</taxon>
        <taxon>Actinomycetota</taxon>
        <taxon>Actinomycetes</taxon>
        <taxon>Bifidobacteriales</taxon>
        <taxon>Bifidobacteriaceae</taxon>
        <taxon>Bifidobacterium</taxon>
    </lineage>
</organism>
<keyword evidence="21" id="KW-1185">Reference proteome</keyword>